<feature type="transmembrane region" description="Helical" evidence="2">
    <location>
        <begin position="129"/>
        <end position="150"/>
    </location>
</feature>
<dbReference type="Proteomes" id="UP000325313">
    <property type="component" value="Unassembled WGS sequence"/>
</dbReference>
<keyword evidence="2" id="KW-1133">Transmembrane helix</keyword>
<evidence type="ECO:0000313" key="4">
    <source>
        <dbReference type="Proteomes" id="UP000325313"/>
    </source>
</evidence>
<comment type="caution">
    <text evidence="3">The sequence shown here is derived from an EMBL/GenBank/DDBJ whole genome shotgun (WGS) entry which is preliminary data.</text>
</comment>
<feature type="compositionally biased region" description="Basic residues" evidence="1">
    <location>
        <begin position="13"/>
        <end position="24"/>
    </location>
</feature>
<gene>
    <name evidence="3" type="ORF">PGTUg99_006921</name>
</gene>
<protein>
    <submittedName>
        <fullName evidence="3">Uncharacterized protein</fullName>
    </submittedName>
</protein>
<reference evidence="3 4" key="1">
    <citation type="submission" date="2019-05" db="EMBL/GenBank/DDBJ databases">
        <title>Emergence of the Ug99 lineage of the wheat stem rust pathogen through somatic hybridization.</title>
        <authorList>
            <person name="Li F."/>
            <person name="Upadhyaya N.M."/>
            <person name="Sperschneider J."/>
            <person name="Matny O."/>
            <person name="Nguyen-Phuc H."/>
            <person name="Mago R."/>
            <person name="Raley C."/>
            <person name="Miller M.E."/>
            <person name="Silverstein K.A.T."/>
            <person name="Henningsen E."/>
            <person name="Hirsch C.D."/>
            <person name="Visser B."/>
            <person name="Pretorius Z.A."/>
            <person name="Steffenson B.J."/>
            <person name="Schwessinger B."/>
            <person name="Dodds P.N."/>
            <person name="Figueroa M."/>
        </authorList>
    </citation>
    <scope>NUCLEOTIDE SEQUENCE [LARGE SCALE GENOMIC DNA]</scope>
    <source>
        <strain evidence="3 4">Ug99</strain>
    </source>
</reference>
<evidence type="ECO:0000256" key="2">
    <source>
        <dbReference type="SAM" id="Phobius"/>
    </source>
</evidence>
<evidence type="ECO:0000313" key="3">
    <source>
        <dbReference type="EMBL" id="KAA1137397.1"/>
    </source>
</evidence>
<keyword evidence="2" id="KW-0472">Membrane</keyword>
<dbReference type="EMBL" id="VDEP01000008">
    <property type="protein sequence ID" value="KAA1137397.1"/>
    <property type="molecule type" value="Genomic_DNA"/>
</dbReference>
<keyword evidence="2" id="KW-0812">Transmembrane</keyword>
<accession>A0A5B0SHX5</accession>
<feature type="compositionally biased region" description="Basic and acidic residues" evidence="1">
    <location>
        <begin position="174"/>
        <end position="187"/>
    </location>
</feature>
<feature type="region of interest" description="Disordered" evidence="1">
    <location>
        <begin position="174"/>
        <end position="250"/>
    </location>
</feature>
<feature type="compositionally biased region" description="Basic and acidic residues" evidence="1">
    <location>
        <begin position="217"/>
        <end position="229"/>
    </location>
</feature>
<organism evidence="3 4">
    <name type="scientific">Puccinia graminis f. sp. tritici</name>
    <dbReference type="NCBI Taxonomy" id="56615"/>
    <lineage>
        <taxon>Eukaryota</taxon>
        <taxon>Fungi</taxon>
        <taxon>Dikarya</taxon>
        <taxon>Basidiomycota</taxon>
        <taxon>Pucciniomycotina</taxon>
        <taxon>Pucciniomycetes</taxon>
        <taxon>Pucciniales</taxon>
        <taxon>Pucciniaceae</taxon>
        <taxon>Puccinia</taxon>
    </lineage>
</organism>
<dbReference type="AlphaFoldDB" id="A0A5B0SHX5"/>
<evidence type="ECO:0000256" key="1">
    <source>
        <dbReference type="SAM" id="MobiDB-lite"/>
    </source>
</evidence>
<proteinExistence type="predicted"/>
<name>A0A5B0SHX5_PUCGR</name>
<sequence length="327" mass="35981">MNHQSGSGGWKSKYGRLKGRHVKRTTNSSASDATEDSVETTELRECLASNLSGPACQNVTRIMEAPSSASSVLEANKTNNTSNTGALATASLAPNNTTNIVPSTSPPIGPNNATTTAAPPGAVARDNRLGWKIGLAAPLLVILLIIGLAFRHKRAKKLSMREKWQELSIPQEVVGEKRQEPEPESQKKTNAIQPKGNREESLQTEEILSAPARSKRKEPSHQEMLDLERGTPAISVRQGDEEDNRSRKSSVVSRFSLRSFSLRPAMDMSIFQARNDAPLDTFQLEIKHRERLSKANLCAQVTYIDVPSDSRCKYIIRLQYLRPPLSS</sequence>
<feature type="region of interest" description="Disordered" evidence="1">
    <location>
        <begin position="1"/>
        <end position="38"/>
    </location>
</feature>